<dbReference type="GO" id="GO:0033014">
    <property type="term" value="P:tetrapyrrole biosynthetic process"/>
    <property type="evidence" value="ECO:0007669"/>
    <property type="project" value="InterPro"/>
</dbReference>
<dbReference type="RefSeq" id="WP_011464013.1">
    <property type="nucleotide sequence ID" value="NC_007908.1"/>
</dbReference>
<dbReference type="CDD" id="cd06578">
    <property type="entry name" value="HemD"/>
    <property type="match status" value="1"/>
</dbReference>
<dbReference type="KEGG" id="rfr:Rfer_1716"/>
<organism evidence="2 3">
    <name type="scientific">Albidiferax ferrireducens (strain ATCC BAA-621 / DSM 15236 / T118)</name>
    <name type="common">Rhodoferax ferrireducens</name>
    <dbReference type="NCBI Taxonomy" id="338969"/>
    <lineage>
        <taxon>Bacteria</taxon>
        <taxon>Pseudomonadati</taxon>
        <taxon>Pseudomonadota</taxon>
        <taxon>Betaproteobacteria</taxon>
        <taxon>Burkholderiales</taxon>
        <taxon>Comamonadaceae</taxon>
        <taxon>Rhodoferax</taxon>
    </lineage>
</organism>
<dbReference type="EMBL" id="CP000267">
    <property type="protein sequence ID" value="ABD69445.1"/>
    <property type="molecule type" value="Genomic_DNA"/>
</dbReference>
<evidence type="ECO:0000259" key="1">
    <source>
        <dbReference type="Pfam" id="PF02602"/>
    </source>
</evidence>
<dbReference type="STRING" id="338969.Rfer_1716"/>
<dbReference type="InterPro" id="IPR003754">
    <property type="entry name" value="4pyrrol_synth_uPrphyn_synth"/>
</dbReference>
<feature type="domain" description="Tetrapyrrole biosynthesis uroporphyrinogen III synthase" evidence="1">
    <location>
        <begin position="15"/>
        <end position="262"/>
    </location>
</feature>
<dbReference type="AlphaFoldDB" id="Q21XQ8"/>
<evidence type="ECO:0000313" key="3">
    <source>
        <dbReference type="Proteomes" id="UP000008332"/>
    </source>
</evidence>
<keyword evidence="2" id="KW-0456">Lyase</keyword>
<dbReference type="Gene3D" id="3.40.50.10090">
    <property type="match status" value="2"/>
</dbReference>
<name>Q21XQ8_ALBFT</name>
<dbReference type="Pfam" id="PF02602">
    <property type="entry name" value="HEM4"/>
    <property type="match status" value="1"/>
</dbReference>
<sequence length="273" mass="28953">MRVIVTRPQREAQQWVLDLSAQGLQAVALPLIEVGPVHDTADVVRAWQHLGDYVGVMFVSGNAVDYFFRSNSALAPVFIGSIATKTRAWATGPGTARALLRQGVAPERLDAPPVDASQLDSEALWQVVGPQVQPGDRVLIVRGGDSLGSAAASSNAAQGAGRDWFANRVMQAGGRPEFVMAYQRGAPEFGSQARELAQQAATDGSVWLFSSTQAVVNLSTCLPGQSWAGARAVATHPRIAAAARQAGFGVVQESRPTLPELVACFKLMQQTAH</sequence>
<dbReference type="Proteomes" id="UP000008332">
    <property type="component" value="Chromosome"/>
</dbReference>
<evidence type="ECO:0000313" key="2">
    <source>
        <dbReference type="EMBL" id="ABD69445.1"/>
    </source>
</evidence>
<dbReference type="EC" id="4.2.1.75" evidence="2"/>
<keyword evidence="3" id="KW-1185">Reference proteome</keyword>
<dbReference type="OrthoDB" id="9787650at2"/>
<dbReference type="eggNOG" id="COG1587">
    <property type="taxonomic scope" value="Bacteria"/>
</dbReference>
<dbReference type="SUPFAM" id="SSF69618">
    <property type="entry name" value="HemD-like"/>
    <property type="match status" value="1"/>
</dbReference>
<proteinExistence type="predicted"/>
<gene>
    <name evidence="2" type="ordered locus">Rfer_1716</name>
</gene>
<accession>Q21XQ8</accession>
<dbReference type="InterPro" id="IPR036108">
    <property type="entry name" value="4pyrrol_syn_uPrphyn_synt_sf"/>
</dbReference>
<protein>
    <submittedName>
        <fullName evidence="2">Uroporphyrinogen-III synthase</fullName>
        <ecNumber evidence="2">4.2.1.75</ecNumber>
    </submittedName>
</protein>
<dbReference type="HOGENOM" id="CLU_011276_9_4_4"/>
<dbReference type="GO" id="GO:0004852">
    <property type="term" value="F:uroporphyrinogen-III synthase activity"/>
    <property type="evidence" value="ECO:0007669"/>
    <property type="project" value="UniProtKB-EC"/>
</dbReference>
<reference evidence="3" key="1">
    <citation type="submission" date="2006-02" db="EMBL/GenBank/DDBJ databases">
        <title>Complete sequence of chromosome of Rhodoferax ferrireducens DSM 15236.</title>
        <authorList>
            <person name="Copeland A."/>
            <person name="Lucas S."/>
            <person name="Lapidus A."/>
            <person name="Barry K."/>
            <person name="Detter J.C."/>
            <person name="Glavina del Rio T."/>
            <person name="Hammon N."/>
            <person name="Israni S."/>
            <person name="Pitluck S."/>
            <person name="Brettin T."/>
            <person name="Bruce D."/>
            <person name="Han C."/>
            <person name="Tapia R."/>
            <person name="Gilna P."/>
            <person name="Kiss H."/>
            <person name="Schmutz J."/>
            <person name="Larimer F."/>
            <person name="Land M."/>
            <person name="Kyrpides N."/>
            <person name="Ivanova N."/>
            <person name="Richardson P."/>
        </authorList>
    </citation>
    <scope>NUCLEOTIDE SEQUENCE [LARGE SCALE GENOMIC DNA]</scope>
    <source>
        <strain evidence="3">ATCC BAA-621 / DSM 15236 / T118</strain>
    </source>
</reference>